<proteinExistence type="predicted"/>
<dbReference type="AlphaFoldDB" id="A0A5B9E242"/>
<dbReference type="Proteomes" id="UP000321807">
    <property type="component" value="Chromosome"/>
</dbReference>
<reference evidence="1 2" key="1">
    <citation type="submission" date="2019-08" db="EMBL/GenBank/DDBJ databases">
        <title>Complete genome sequence of Rhodanobacter glycinis strain T01E-68 isolated from tomato root.</title>
        <authorList>
            <person name="Weon H.-Y."/>
            <person name="Lee S.A."/>
        </authorList>
    </citation>
    <scope>NUCLEOTIDE SEQUENCE [LARGE SCALE GENOMIC DNA]</scope>
    <source>
        <strain evidence="1 2">T01E-68</strain>
    </source>
</reference>
<accession>A0A5B9E242</accession>
<organism evidence="1 2">
    <name type="scientific">Rhodanobacter glycinis</name>
    <dbReference type="NCBI Taxonomy" id="582702"/>
    <lineage>
        <taxon>Bacteria</taxon>
        <taxon>Pseudomonadati</taxon>
        <taxon>Pseudomonadota</taxon>
        <taxon>Gammaproteobacteria</taxon>
        <taxon>Lysobacterales</taxon>
        <taxon>Rhodanobacteraceae</taxon>
        <taxon>Rhodanobacter</taxon>
    </lineage>
</organism>
<dbReference type="RefSeq" id="WP_147627180.1">
    <property type="nucleotide sequence ID" value="NZ_CP042807.1"/>
</dbReference>
<evidence type="ECO:0000313" key="1">
    <source>
        <dbReference type="EMBL" id="QEE24590.1"/>
    </source>
</evidence>
<dbReference type="InterPro" id="IPR054182">
    <property type="entry name" value="DUF6889"/>
</dbReference>
<dbReference type="EMBL" id="CP042807">
    <property type="protein sequence ID" value="QEE24590.1"/>
    <property type="molecule type" value="Genomic_DNA"/>
</dbReference>
<dbReference type="Pfam" id="PF21829">
    <property type="entry name" value="DUF6889"/>
    <property type="match status" value="1"/>
</dbReference>
<evidence type="ECO:0000313" key="2">
    <source>
        <dbReference type="Proteomes" id="UP000321807"/>
    </source>
</evidence>
<sequence>MTWASLPGGEDWLLRPVVKGMCRYESLKNGDLDLEDVALMNDALDVVAENERLAMEKSR</sequence>
<protein>
    <submittedName>
        <fullName evidence="1">Uncharacterized protein</fullName>
    </submittedName>
</protein>
<dbReference type="KEGG" id="rgl:CS053_08790"/>
<name>A0A5B9E242_9GAMM</name>
<gene>
    <name evidence="1" type="ORF">CS053_08790</name>
</gene>